<accession>A0ABU7IKP3</accession>
<name>A0ABU7IKP3_9FLAO</name>
<protein>
    <submittedName>
        <fullName evidence="1">Uncharacterized protein</fullName>
    </submittedName>
</protein>
<gene>
    <name evidence="1" type="ORF">V1H85_13335</name>
</gene>
<reference evidence="1 2" key="1">
    <citation type="submission" date="2024-01" db="EMBL/GenBank/DDBJ databases">
        <title>Maribacter spp. originated from different algae showed divergent polysaccharides utilization ability.</title>
        <authorList>
            <person name="Wang H."/>
            <person name="Wu Y."/>
        </authorList>
    </citation>
    <scope>NUCLEOTIDE SEQUENCE [LARGE SCALE GENOMIC DNA]</scope>
    <source>
        <strain evidence="1 2">KPT27_14</strain>
    </source>
</reference>
<sequence>MNKKQIEDLLKKVPEIEELAKAFFQKVQVKYSPTGGGSVVVIGFSDYSWVEPSGDTLNTQLELIDKYEDWYSQTSQIISNIMPSRKPDLVDLYEKNKDIIELKEQIWSQDKSKFENNLLRNLGKQKSMLSSTLSMINIKPKEGKEEKKGDNNIESNNYGQPGLDISMYVDLKSQMTILSQQYSRIESDIKDLAQKIEGIGRITINNLNQNTAKTGNISISNENLVKWVKPDLDDELKKLKEELQSKDVEGSDKEIIEDLIETVLKEKNPKLEWLKDKISKIKYWGNKAGLLIGRLKELADAIGITEN</sequence>
<evidence type="ECO:0000313" key="1">
    <source>
        <dbReference type="EMBL" id="MEE1973439.1"/>
    </source>
</evidence>
<dbReference type="EMBL" id="JAZDDF010000006">
    <property type="protein sequence ID" value="MEE1973439.1"/>
    <property type="molecule type" value="Genomic_DNA"/>
</dbReference>
<dbReference type="RefSeq" id="WP_127139864.1">
    <property type="nucleotide sequence ID" value="NZ_JAZDDF010000006.1"/>
</dbReference>
<dbReference type="Proteomes" id="UP001343698">
    <property type="component" value="Unassembled WGS sequence"/>
</dbReference>
<comment type="caution">
    <text evidence="1">The sequence shown here is derived from an EMBL/GenBank/DDBJ whole genome shotgun (WGS) entry which is preliminary data.</text>
</comment>
<evidence type="ECO:0000313" key="2">
    <source>
        <dbReference type="Proteomes" id="UP001343698"/>
    </source>
</evidence>
<organism evidence="1 2">
    <name type="scientific">Maribacter flavus</name>
    <dbReference type="NCBI Taxonomy" id="1658664"/>
    <lineage>
        <taxon>Bacteria</taxon>
        <taxon>Pseudomonadati</taxon>
        <taxon>Bacteroidota</taxon>
        <taxon>Flavobacteriia</taxon>
        <taxon>Flavobacteriales</taxon>
        <taxon>Flavobacteriaceae</taxon>
        <taxon>Maribacter</taxon>
    </lineage>
</organism>
<proteinExistence type="predicted"/>
<keyword evidence="2" id="KW-1185">Reference proteome</keyword>